<accession>A0AAJ8E2F9</accession>
<dbReference type="GeneID" id="84593543"/>
<reference evidence="1" key="1">
    <citation type="submission" date="2025-02" db="EMBL/GenBank/DDBJ databases">
        <authorList>
            <consortium name="NCBI Genome Project"/>
        </authorList>
    </citation>
    <scope>NUCLEOTIDE SEQUENCE</scope>
</reference>
<name>A0AAJ8E2F9_ASPNG</name>
<protein>
    <submittedName>
        <fullName evidence="1">Uncharacterized protein</fullName>
    </submittedName>
</protein>
<dbReference type="AlphaFoldDB" id="A0AAJ8E2F9"/>
<gene>
    <name evidence="1" type="ORF">An16g09080</name>
</gene>
<evidence type="ECO:0000313" key="1">
    <source>
        <dbReference type="RefSeq" id="XP_059604938.1"/>
    </source>
</evidence>
<dbReference type="RefSeq" id="XP_059604938.1">
    <property type="nucleotide sequence ID" value="XM_059745372.1"/>
</dbReference>
<sequence>MALLQYKFPFYPSGTTTSRLTVRSTSSQRRDHHTVGDDDDLAAMIHPKSIFRADRKTVPSLIGMLSSTYYDSYEAANQSTALASRKLQKNLKSLLAGAAVAFGHRGKPGKQALCVTDPCNPPGSLRCDQLVRYGTNIPYCMYQTGNQFHP</sequence>
<dbReference type="VEuPathDB" id="FungiDB:An16g09080"/>
<proteinExistence type="predicted"/>
<dbReference type="KEGG" id="ang:An16g09080"/>
<reference evidence="1" key="2">
    <citation type="submission" date="2025-08" db="UniProtKB">
        <authorList>
            <consortium name="RefSeq"/>
        </authorList>
    </citation>
    <scope>IDENTIFICATION</scope>
</reference>
<organism evidence="1">
    <name type="scientific">Aspergillus niger</name>
    <dbReference type="NCBI Taxonomy" id="5061"/>
    <lineage>
        <taxon>Eukaryota</taxon>
        <taxon>Fungi</taxon>
        <taxon>Dikarya</taxon>
        <taxon>Ascomycota</taxon>
        <taxon>Pezizomycotina</taxon>
        <taxon>Eurotiomycetes</taxon>
        <taxon>Eurotiomycetidae</taxon>
        <taxon>Eurotiales</taxon>
        <taxon>Aspergillaceae</taxon>
        <taxon>Aspergillus</taxon>
        <taxon>Aspergillus subgen. Circumdati</taxon>
    </lineage>
</organism>